<gene>
    <name evidence="3" type="ORF">OIE14_28000</name>
</gene>
<protein>
    <submittedName>
        <fullName evidence="3">PH domain-containing protein</fullName>
    </submittedName>
</protein>
<name>A0ABZ1ED71_9ACTN</name>
<keyword evidence="1" id="KW-0472">Membrane</keyword>
<feature type="domain" description="Low molecular weight protein antigen 6 PH" evidence="2">
    <location>
        <begin position="70"/>
        <end position="101"/>
    </location>
</feature>
<dbReference type="InterPro" id="IPR019692">
    <property type="entry name" value="CFP-6_PH"/>
</dbReference>
<dbReference type="RefSeq" id="WP_326563922.1">
    <property type="nucleotide sequence ID" value="NZ_CP109071.1"/>
</dbReference>
<dbReference type="Proteomes" id="UP001334804">
    <property type="component" value="Chromosome"/>
</dbReference>
<reference evidence="3 4" key="1">
    <citation type="submission" date="2022-10" db="EMBL/GenBank/DDBJ databases">
        <title>The complete genomes of actinobacterial strains from the NBC collection.</title>
        <authorList>
            <person name="Joergensen T.S."/>
            <person name="Alvarez Arevalo M."/>
            <person name="Sterndorff E.B."/>
            <person name="Faurdal D."/>
            <person name="Vuksanovic O."/>
            <person name="Mourched A.-S."/>
            <person name="Charusanti P."/>
            <person name="Shaw S."/>
            <person name="Blin K."/>
            <person name="Weber T."/>
        </authorList>
    </citation>
    <scope>NUCLEOTIDE SEQUENCE [LARGE SCALE GENOMIC DNA]</scope>
    <source>
        <strain evidence="3 4">NBC 01809</strain>
    </source>
</reference>
<dbReference type="Pfam" id="PF10756">
    <property type="entry name" value="bPH_6"/>
    <property type="match status" value="1"/>
</dbReference>
<sequence>MRRWWRIDPLGLRQALSGFMLAVGSTMAIVGLASVATGRVDSSEAFGVAGAAAFLALWLTMVARFFLVGVYVNDQGLRLRYTFSSRTLPWSQVTGFDVRPAVLFGEPTVRDACWVRTVDGAVETPVQRRSRTVGWRKDVGPILRTEDFDRMVVRLDAELVAARRSQAGGGSVLR</sequence>
<evidence type="ECO:0000313" key="4">
    <source>
        <dbReference type="Proteomes" id="UP001334804"/>
    </source>
</evidence>
<dbReference type="EMBL" id="CP109071">
    <property type="protein sequence ID" value="WSA31921.1"/>
    <property type="molecule type" value="Genomic_DNA"/>
</dbReference>
<evidence type="ECO:0000256" key="1">
    <source>
        <dbReference type="SAM" id="Phobius"/>
    </source>
</evidence>
<keyword evidence="4" id="KW-1185">Reference proteome</keyword>
<feature type="transmembrane region" description="Helical" evidence="1">
    <location>
        <begin position="48"/>
        <end position="72"/>
    </location>
</feature>
<accession>A0ABZ1ED71</accession>
<organism evidence="3 4">
    <name type="scientific">Micromonospora peucetia</name>
    <dbReference type="NCBI Taxonomy" id="47871"/>
    <lineage>
        <taxon>Bacteria</taxon>
        <taxon>Bacillati</taxon>
        <taxon>Actinomycetota</taxon>
        <taxon>Actinomycetes</taxon>
        <taxon>Micromonosporales</taxon>
        <taxon>Micromonosporaceae</taxon>
        <taxon>Micromonospora</taxon>
    </lineage>
</organism>
<keyword evidence="1" id="KW-0812">Transmembrane</keyword>
<evidence type="ECO:0000259" key="2">
    <source>
        <dbReference type="Pfam" id="PF10756"/>
    </source>
</evidence>
<feature type="transmembrane region" description="Helical" evidence="1">
    <location>
        <begin position="12"/>
        <end position="36"/>
    </location>
</feature>
<proteinExistence type="predicted"/>
<evidence type="ECO:0000313" key="3">
    <source>
        <dbReference type="EMBL" id="WSA31921.1"/>
    </source>
</evidence>
<keyword evidence="1" id="KW-1133">Transmembrane helix</keyword>